<name>A0A485PNI3_LYNPA</name>
<accession>A0A485PNI3</accession>
<evidence type="ECO:0000313" key="2">
    <source>
        <dbReference type="Proteomes" id="UP000386466"/>
    </source>
</evidence>
<keyword evidence="2" id="KW-1185">Reference proteome</keyword>
<evidence type="ECO:0000313" key="1">
    <source>
        <dbReference type="EMBL" id="VFV45186.1"/>
    </source>
</evidence>
<proteinExistence type="predicted"/>
<dbReference type="EMBL" id="CAAGRJ010037053">
    <property type="protein sequence ID" value="VFV45186.1"/>
    <property type="molecule type" value="Genomic_DNA"/>
</dbReference>
<sequence>MRDEGTRSFNRVRARLQTGSGERLKALCQGSDPRLGRASLDVAILLVVCDEVEAA</sequence>
<reference evidence="1 2" key="1">
    <citation type="submission" date="2019-01" db="EMBL/GenBank/DDBJ databases">
        <authorList>
            <person name="Alioto T."/>
            <person name="Alioto T."/>
        </authorList>
    </citation>
    <scope>NUCLEOTIDE SEQUENCE [LARGE SCALE GENOMIC DNA]</scope>
</reference>
<gene>
    <name evidence="1" type="ORF">LYPA_23C017879</name>
</gene>
<dbReference type="AlphaFoldDB" id="A0A485PNI3"/>
<organism evidence="1 2">
    <name type="scientific">Lynx pardinus</name>
    <name type="common">Iberian lynx</name>
    <name type="synonym">Felis pardina</name>
    <dbReference type="NCBI Taxonomy" id="191816"/>
    <lineage>
        <taxon>Eukaryota</taxon>
        <taxon>Metazoa</taxon>
        <taxon>Chordata</taxon>
        <taxon>Craniata</taxon>
        <taxon>Vertebrata</taxon>
        <taxon>Euteleostomi</taxon>
        <taxon>Mammalia</taxon>
        <taxon>Eutheria</taxon>
        <taxon>Laurasiatheria</taxon>
        <taxon>Carnivora</taxon>
        <taxon>Feliformia</taxon>
        <taxon>Felidae</taxon>
        <taxon>Felinae</taxon>
        <taxon>Lynx</taxon>
    </lineage>
</organism>
<protein>
    <submittedName>
        <fullName evidence="1">Uncharacterized protein</fullName>
    </submittedName>
</protein>
<dbReference type="Proteomes" id="UP000386466">
    <property type="component" value="Unassembled WGS sequence"/>
</dbReference>